<dbReference type="EMBL" id="JABWDY010041472">
    <property type="protein sequence ID" value="KAF5177369.1"/>
    <property type="molecule type" value="Genomic_DNA"/>
</dbReference>
<evidence type="ECO:0000313" key="6">
    <source>
        <dbReference type="Proteomes" id="UP000554482"/>
    </source>
</evidence>
<evidence type="ECO:0000313" key="5">
    <source>
        <dbReference type="EMBL" id="KAF5177369.1"/>
    </source>
</evidence>
<comment type="caution">
    <text evidence="5">The sequence shown here is derived from an EMBL/GenBank/DDBJ whole genome shotgun (WGS) entry which is preliminary data.</text>
</comment>
<dbReference type="Gene3D" id="1.10.10.10">
    <property type="entry name" value="Winged helix-like DNA-binding domain superfamily/Winged helix DNA-binding domain"/>
    <property type="match status" value="2"/>
</dbReference>
<dbReference type="Pfam" id="PF00888">
    <property type="entry name" value="Cullin"/>
    <property type="match status" value="1"/>
</dbReference>
<dbReference type="Proteomes" id="UP000554482">
    <property type="component" value="Unassembled WGS sequence"/>
</dbReference>
<dbReference type="OrthoDB" id="27073at2759"/>
<feature type="domain" description="Cullin family profile" evidence="4">
    <location>
        <begin position="405"/>
        <end position="582"/>
    </location>
</feature>
<dbReference type="InterPro" id="IPR036317">
    <property type="entry name" value="Cullin_homology_sf"/>
</dbReference>
<reference evidence="5 6" key="1">
    <citation type="submission" date="2020-06" db="EMBL/GenBank/DDBJ databases">
        <title>Transcriptomic and genomic resources for Thalictrum thalictroides and T. hernandezii: Facilitating candidate gene discovery in an emerging model plant lineage.</title>
        <authorList>
            <person name="Arias T."/>
            <person name="Riano-Pachon D.M."/>
            <person name="Di Stilio V.S."/>
        </authorList>
    </citation>
    <scope>NUCLEOTIDE SEQUENCE [LARGE SCALE GENOMIC DNA]</scope>
    <source>
        <strain evidence="6">cv. WT478/WT964</strain>
        <tissue evidence="5">Leaves</tissue>
    </source>
</reference>
<dbReference type="InterPro" id="IPR001373">
    <property type="entry name" value="Cullin_N"/>
</dbReference>
<evidence type="ECO:0000256" key="3">
    <source>
        <dbReference type="RuleBase" id="RU003829"/>
    </source>
</evidence>
<dbReference type="SMART" id="SM00182">
    <property type="entry name" value="CULLIN"/>
    <property type="match status" value="1"/>
</dbReference>
<dbReference type="SMART" id="SM00884">
    <property type="entry name" value="Cullin_Nedd8"/>
    <property type="match status" value="1"/>
</dbReference>
<dbReference type="SUPFAM" id="SSF74788">
    <property type="entry name" value="Cullin repeat-like"/>
    <property type="match status" value="1"/>
</dbReference>
<dbReference type="AlphaFoldDB" id="A0A7J6UXR4"/>
<dbReference type="InterPro" id="IPR036390">
    <property type="entry name" value="WH_DNA-bd_sf"/>
</dbReference>
<accession>A0A7J6UXR4</accession>
<protein>
    <submittedName>
        <fullName evidence="5">Cullin-1</fullName>
    </submittedName>
</protein>
<proteinExistence type="inferred from homology"/>
<dbReference type="InterPro" id="IPR019559">
    <property type="entry name" value="Cullin_neddylation_domain"/>
</dbReference>
<dbReference type="FunFam" id="1.10.10.10:FF:000503">
    <property type="entry name" value="Cullin-1"/>
    <property type="match status" value="1"/>
</dbReference>
<sequence length="707" mass="82100">MSCTLLCCVGFSKPVSFSSTNSRENKVNWLKNSTLRRESNQATFKLGSSSLADAQKRLHCLQPPATKTFIFNRLRGDKYILSQRHHVKLRAQTEQVQDSNRDQTMSSGENVVIQGYWVGPDIEDGWGYIEATQPPDDYADELYKGYEKLVNDYVTTKVYEKIKVQVRNVILSLIDREREGEQIDRSVVKNMLSMFVELGGETETKLYETDFEAFMLQNTDAYYSRKASKHISKDSCVDYLLMAEECLKKEKDRATHYLHSSSESKLIEKTQHVLLFRHLNQIIEKENSGIHIMLRDNKIEDLSRMYRLFKKIDEGLEPVAVIFKKHVTSTGLALFKEIEDAAKSKQAENKTNTSLQEQAYVNKVIEFHEKYLSYCNDCFMGDANFHKALKEGFEVFFNKEIAGMSCAEFFSTFCDTFLQKGSAVEKLGYDAIERTIEKVALLLAYLQEKDLFAEFSRKKLARRLLSDRSSNLEHEKQFLSKLKQQFGAYFTSKMEGMFYCIDAFKTFYKCKANSRKLTWIFSLGGCNLIGRFDSKIIELQVSTYQAATLLLFNTTDKLSFRDIATELKLPNEELIRVLHSLSCGKYKILLKQPNAKTICHSDVFEFNSKFTDKMRRIKIPLPHIEEKKKVIEDVDKERKFSIDAALVRIMKSRKVLGHQQLVLECVQMLNRMFKPDFKVIKKRIEDLILREYLARDEENPTMYKYLA</sequence>
<dbReference type="InterPro" id="IPR036388">
    <property type="entry name" value="WH-like_DNA-bd_sf"/>
</dbReference>
<evidence type="ECO:0000256" key="2">
    <source>
        <dbReference type="PROSITE-ProRule" id="PRU00330"/>
    </source>
</evidence>
<dbReference type="Pfam" id="PF10557">
    <property type="entry name" value="Cullin_Nedd8"/>
    <property type="match status" value="1"/>
</dbReference>
<dbReference type="GO" id="GO:0031625">
    <property type="term" value="F:ubiquitin protein ligase binding"/>
    <property type="evidence" value="ECO:0007669"/>
    <property type="project" value="InterPro"/>
</dbReference>
<dbReference type="PANTHER" id="PTHR11932">
    <property type="entry name" value="CULLIN"/>
    <property type="match status" value="1"/>
</dbReference>
<dbReference type="FunFam" id="1.20.1310.10:FF:000020">
    <property type="entry name" value="Cullin-1, putative"/>
    <property type="match status" value="1"/>
</dbReference>
<name>A0A7J6UXR4_THATH</name>
<keyword evidence="6" id="KW-1185">Reference proteome</keyword>
<comment type="similarity">
    <text evidence="1 2 3">Belongs to the cullin family.</text>
</comment>
<dbReference type="FunFam" id="1.20.1310.10:FF:000001">
    <property type="entry name" value="Cullin 3"/>
    <property type="match status" value="1"/>
</dbReference>
<dbReference type="SUPFAM" id="SSF75632">
    <property type="entry name" value="Cullin homology domain"/>
    <property type="match status" value="1"/>
</dbReference>
<gene>
    <name evidence="5" type="ORF">FRX31_033047</name>
</gene>
<organism evidence="5 6">
    <name type="scientific">Thalictrum thalictroides</name>
    <name type="common">Rue-anemone</name>
    <name type="synonym">Anemone thalictroides</name>
    <dbReference type="NCBI Taxonomy" id="46969"/>
    <lineage>
        <taxon>Eukaryota</taxon>
        <taxon>Viridiplantae</taxon>
        <taxon>Streptophyta</taxon>
        <taxon>Embryophyta</taxon>
        <taxon>Tracheophyta</taxon>
        <taxon>Spermatophyta</taxon>
        <taxon>Magnoliopsida</taxon>
        <taxon>Ranunculales</taxon>
        <taxon>Ranunculaceae</taxon>
        <taxon>Thalictroideae</taxon>
        <taxon>Thalictrum</taxon>
    </lineage>
</organism>
<evidence type="ECO:0000256" key="1">
    <source>
        <dbReference type="ARBA" id="ARBA00006019"/>
    </source>
</evidence>
<dbReference type="InterPro" id="IPR045093">
    <property type="entry name" value="Cullin"/>
</dbReference>
<dbReference type="InterPro" id="IPR016158">
    <property type="entry name" value="Cullin_homology"/>
</dbReference>
<dbReference type="GO" id="GO:0006511">
    <property type="term" value="P:ubiquitin-dependent protein catabolic process"/>
    <property type="evidence" value="ECO:0007669"/>
    <property type="project" value="InterPro"/>
</dbReference>
<evidence type="ECO:0000259" key="4">
    <source>
        <dbReference type="PROSITE" id="PS50069"/>
    </source>
</evidence>
<dbReference type="PROSITE" id="PS50069">
    <property type="entry name" value="CULLIN_2"/>
    <property type="match status" value="1"/>
</dbReference>
<dbReference type="InterPro" id="IPR016159">
    <property type="entry name" value="Cullin_repeat-like_dom_sf"/>
</dbReference>
<dbReference type="Gene3D" id="1.20.1310.10">
    <property type="entry name" value="Cullin Repeats"/>
    <property type="match status" value="3"/>
</dbReference>
<dbReference type="SUPFAM" id="SSF46785">
    <property type="entry name" value="Winged helix' DNA-binding domain"/>
    <property type="match status" value="1"/>
</dbReference>